<dbReference type="GO" id="GO:0003847">
    <property type="term" value="F:1-alkyl-2-acetylglycerophosphocholine esterase activity"/>
    <property type="evidence" value="ECO:0007669"/>
    <property type="project" value="UniProtKB-EC"/>
</dbReference>
<feature type="region of interest" description="Disordered" evidence="5">
    <location>
        <begin position="1"/>
        <end position="204"/>
    </location>
</feature>
<dbReference type="EC" id="3.1.1.47" evidence="1"/>
<evidence type="ECO:0000256" key="5">
    <source>
        <dbReference type="SAM" id="MobiDB-lite"/>
    </source>
</evidence>
<evidence type="ECO:0000256" key="4">
    <source>
        <dbReference type="ARBA" id="ARBA00048078"/>
    </source>
</evidence>
<evidence type="ECO:0000313" key="8">
    <source>
        <dbReference type="RefSeq" id="XP_041418009.1"/>
    </source>
</evidence>
<dbReference type="OrthoDB" id="9909727at2759"/>
<name>A0A8J1KP48_XENLA</name>
<evidence type="ECO:0000256" key="1">
    <source>
        <dbReference type="ARBA" id="ARBA00013201"/>
    </source>
</evidence>
<dbReference type="Proteomes" id="UP000186698">
    <property type="component" value="Chromosome 1L"/>
</dbReference>
<feature type="compositionally biased region" description="Polar residues" evidence="5">
    <location>
        <begin position="169"/>
        <end position="193"/>
    </location>
</feature>
<protein>
    <recommendedName>
        <fullName evidence="1">1-alkyl-2-acetylglycerophosphocholine esterase</fullName>
        <ecNumber evidence="1">3.1.1.47</ecNumber>
    </recommendedName>
</protein>
<dbReference type="InterPro" id="IPR013830">
    <property type="entry name" value="SGNH_hydro"/>
</dbReference>
<feature type="compositionally biased region" description="Basic residues" evidence="5">
    <location>
        <begin position="20"/>
        <end position="65"/>
    </location>
</feature>
<dbReference type="Pfam" id="PF13472">
    <property type="entry name" value="Lipase_GDSL_2"/>
    <property type="match status" value="1"/>
</dbReference>
<reference evidence="8" key="1">
    <citation type="submission" date="2025-08" db="UniProtKB">
        <authorList>
            <consortium name="RefSeq"/>
        </authorList>
    </citation>
    <scope>IDENTIFICATION</scope>
    <source>
        <strain evidence="8">J_2021</strain>
        <tissue evidence="8">Erythrocytes</tissue>
    </source>
</reference>
<dbReference type="CDD" id="cd00229">
    <property type="entry name" value="SGNH_hydrolase"/>
    <property type="match status" value="1"/>
</dbReference>
<dbReference type="KEGG" id="xla:121393507"/>
<sequence length="421" mass="46970">MSGEHSIQAGRLGLSDHVTPRRRSRSSSIRSRRSRYQSSRSRSRSHTHNISRGHRTAHHGARSHSGRASVDRTPHRERDGGWRTEHSRSCLSFRNGSSESDGDRDRTGRTRSRRNHRSNSTDRGRRYHRCHSSISHGGVSRSRSSSRRARVSRSRSASRAGRHVRSRPSAHTGQVNACNSTSHPRSMARQTAQEGPGAAQEVSPQLASLVTVPEVSTAPGPGGGSISVWLLGHSYISWARRRAAVKNSGPQLGFPEGRVNIHWFGVPGLRWPGVWPTLLRHVRSGRRPDVLLIHAGGNDMGLRSQRELVLTMKQDLDRIRGLFPDLILVWSEMVPRLVWRYARNGDKMDKSRVKVNKLMASFVRKFGGIVVRHSDLDDKMPDYFSKDGVHLSELGNSFFTLALMEGIERALGLLSGGSCRA</sequence>
<accession>A0A8J1KP48</accession>
<keyword evidence="7" id="KW-1185">Reference proteome</keyword>
<comment type="catalytic activity">
    <reaction evidence="4">
        <text>a 1-O-alkyl-2-acetyl-sn-glycero-3-phosphocholine + H2O = a 1-O-alkyl-sn-glycero-3-phosphocholine + acetate + H(+)</text>
        <dbReference type="Rhea" id="RHEA:17777"/>
        <dbReference type="ChEBI" id="CHEBI:15377"/>
        <dbReference type="ChEBI" id="CHEBI:15378"/>
        <dbReference type="ChEBI" id="CHEBI:30089"/>
        <dbReference type="ChEBI" id="CHEBI:30909"/>
        <dbReference type="ChEBI" id="CHEBI:36707"/>
        <dbReference type="EC" id="3.1.1.47"/>
    </reaction>
    <physiologicalReaction direction="left-to-right" evidence="4">
        <dbReference type="Rhea" id="RHEA:17778"/>
    </physiologicalReaction>
</comment>
<dbReference type="GeneID" id="121393507"/>
<proteinExistence type="predicted"/>
<evidence type="ECO:0000259" key="6">
    <source>
        <dbReference type="Pfam" id="PF13472"/>
    </source>
</evidence>
<gene>
    <name evidence="8" type="primary">LOC121393507</name>
</gene>
<dbReference type="RefSeq" id="XP_041418009.1">
    <property type="nucleotide sequence ID" value="XM_041562075.1"/>
</dbReference>
<feature type="domain" description="SGNH hydrolase-type esterase" evidence="6">
    <location>
        <begin position="232"/>
        <end position="396"/>
    </location>
</feature>
<feature type="compositionally biased region" description="Low complexity" evidence="5">
    <location>
        <begin position="132"/>
        <end position="143"/>
    </location>
</feature>
<evidence type="ECO:0000313" key="7">
    <source>
        <dbReference type="Proteomes" id="UP000186698"/>
    </source>
</evidence>
<dbReference type="InterPro" id="IPR036514">
    <property type="entry name" value="SGNH_hydro_sf"/>
</dbReference>
<feature type="compositionally biased region" description="Basic and acidic residues" evidence="5">
    <location>
        <begin position="69"/>
        <end position="88"/>
    </location>
</feature>
<comment type="catalytic activity">
    <reaction evidence="3">
        <text>1-O-hexadecyl-2-acetyl-sn-glycero-3-phosphate + H2O = 1-O-hexadecyl-sn-glycero-3-phosphate + acetate + H(+)</text>
        <dbReference type="Rhea" id="RHEA:41704"/>
        <dbReference type="ChEBI" id="CHEBI:15377"/>
        <dbReference type="ChEBI" id="CHEBI:15378"/>
        <dbReference type="ChEBI" id="CHEBI:30089"/>
        <dbReference type="ChEBI" id="CHEBI:77580"/>
        <dbReference type="ChEBI" id="CHEBI:78385"/>
    </reaction>
    <physiologicalReaction direction="left-to-right" evidence="3">
        <dbReference type="Rhea" id="RHEA:41705"/>
    </physiologicalReaction>
</comment>
<evidence type="ECO:0000256" key="3">
    <source>
        <dbReference type="ARBA" id="ARBA00035804"/>
    </source>
</evidence>
<evidence type="ECO:0000256" key="2">
    <source>
        <dbReference type="ARBA" id="ARBA00023721"/>
    </source>
</evidence>
<dbReference type="AlphaFoldDB" id="A0A8J1KP48"/>
<dbReference type="Gene3D" id="3.40.50.1110">
    <property type="entry name" value="SGNH hydrolase"/>
    <property type="match status" value="1"/>
</dbReference>
<comment type="catalytic activity">
    <reaction evidence="2">
        <text>1-O-hexadecyl-2-acetyl-sn-glycero-3-phosphocholine + H2O = 1-O-hexadecyl-sn-glycero-3-phosphocholine + acetate + H(+)</text>
        <dbReference type="Rhea" id="RHEA:40479"/>
        <dbReference type="ChEBI" id="CHEBI:15377"/>
        <dbReference type="ChEBI" id="CHEBI:15378"/>
        <dbReference type="ChEBI" id="CHEBI:30089"/>
        <dbReference type="ChEBI" id="CHEBI:44811"/>
        <dbReference type="ChEBI" id="CHEBI:64496"/>
    </reaction>
    <physiologicalReaction direction="left-to-right" evidence="2">
        <dbReference type="Rhea" id="RHEA:40480"/>
    </physiologicalReaction>
</comment>
<feature type="compositionally biased region" description="Basic residues" evidence="5">
    <location>
        <begin position="144"/>
        <end position="153"/>
    </location>
</feature>
<dbReference type="SUPFAM" id="SSF52266">
    <property type="entry name" value="SGNH hydrolase"/>
    <property type="match status" value="1"/>
</dbReference>
<organism evidence="7 8">
    <name type="scientific">Xenopus laevis</name>
    <name type="common">African clawed frog</name>
    <dbReference type="NCBI Taxonomy" id="8355"/>
    <lineage>
        <taxon>Eukaryota</taxon>
        <taxon>Metazoa</taxon>
        <taxon>Chordata</taxon>
        <taxon>Craniata</taxon>
        <taxon>Vertebrata</taxon>
        <taxon>Euteleostomi</taxon>
        <taxon>Amphibia</taxon>
        <taxon>Batrachia</taxon>
        <taxon>Anura</taxon>
        <taxon>Pipoidea</taxon>
        <taxon>Pipidae</taxon>
        <taxon>Xenopodinae</taxon>
        <taxon>Xenopus</taxon>
        <taxon>Xenopus</taxon>
    </lineage>
</organism>